<feature type="transmembrane region" description="Helical" evidence="1">
    <location>
        <begin position="80"/>
        <end position="102"/>
    </location>
</feature>
<dbReference type="Proteomes" id="UP000245697">
    <property type="component" value="Unassembled WGS sequence"/>
</dbReference>
<name>A0A316FJJ2_9ACTN</name>
<dbReference type="RefSeq" id="WP_109593353.1">
    <property type="nucleotide sequence ID" value="NZ_BONA01000039.1"/>
</dbReference>
<protein>
    <submittedName>
        <fullName evidence="2">Uncharacterized protein</fullName>
    </submittedName>
</protein>
<feature type="transmembrane region" description="Helical" evidence="1">
    <location>
        <begin position="171"/>
        <end position="188"/>
    </location>
</feature>
<proteinExistence type="predicted"/>
<sequence>MRFLVLHLRSRRVPVALATAAGVTVLMWTVVAAFAESRDADLTMVVLLVLLLVSALAPTFGGADDALERTSSLRWPPRRAAHLLAGLAVILALVLVTLVTAARFGPAVLVLRDAAGLLGLAALGAAVLGAGRSWFLPLSWTLPAALFPFGGTAVAGQVLTWQSQPHDSRAAAVTAAVVAVVGLGAYALRGPAPRAAA</sequence>
<dbReference type="EMBL" id="QGGR01000006">
    <property type="protein sequence ID" value="PWK48315.1"/>
    <property type="molecule type" value="Genomic_DNA"/>
</dbReference>
<gene>
    <name evidence="2" type="ORF">BC793_106345</name>
</gene>
<feature type="transmembrane region" description="Helical" evidence="1">
    <location>
        <begin position="114"/>
        <end position="134"/>
    </location>
</feature>
<evidence type="ECO:0000313" key="2">
    <source>
        <dbReference type="EMBL" id="PWK48315.1"/>
    </source>
</evidence>
<feature type="transmembrane region" description="Helical" evidence="1">
    <location>
        <begin position="42"/>
        <end position="60"/>
    </location>
</feature>
<organism evidence="2 3">
    <name type="scientific">Actinoplanes xinjiangensis</name>
    <dbReference type="NCBI Taxonomy" id="512350"/>
    <lineage>
        <taxon>Bacteria</taxon>
        <taxon>Bacillati</taxon>
        <taxon>Actinomycetota</taxon>
        <taxon>Actinomycetes</taxon>
        <taxon>Micromonosporales</taxon>
        <taxon>Micromonosporaceae</taxon>
        <taxon>Actinoplanes</taxon>
    </lineage>
</organism>
<comment type="caution">
    <text evidence="2">The sequence shown here is derived from an EMBL/GenBank/DDBJ whole genome shotgun (WGS) entry which is preliminary data.</text>
</comment>
<evidence type="ECO:0000313" key="3">
    <source>
        <dbReference type="Proteomes" id="UP000245697"/>
    </source>
</evidence>
<feature type="transmembrane region" description="Helical" evidence="1">
    <location>
        <begin position="140"/>
        <end position="159"/>
    </location>
</feature>
<reference evidence="2 3" key="1">
    <citation type="submission" date="2018-05" db="EMBL/GenBank/DDBJ databases">
        <title>Genomic Encyclopedia of Archaeal and Bacterial Type Strains, Phase II (KMG-II): from individual species to whole genera.</title>
        <authorList>
            <person name="Goeker M."/>
        </authorList>
    </citation>
    <scope>NUCLEOTIDE SEQUENCE [LARGE SCALE GENOMIC DNA]</scope>
    <source>
        <strain evidence="2 3">DSM 45184</strain>
    </source>
</reference>
<keyword evidence="1" id="KW-0812">Transmembrane</keyword>
<accession>A0A316FJJ2</accession>
<keyword evidence="1" id="KW-1133">Transmembrane helix</keyword>
<dbReference type="OrthoDB" id="3297019at2"/>
<keyword evidence="3" id="KW-1185">Reference proteome</keyword>
<feature type="transmembrane region" description="Helical" evidence="1">
    <location>
        <begin position="15"/>
        <end position="35"/>
    </location>
</feature>
<keyword evidence="1" id="KW-0472">Membrane</keyword>
<dbReference type="AlphaFoldDB" id="A0A316FJJ2"/>
<evidence type="ECO:0000256" key="1">
    <source>
        <dbReference type="SAM" id="Phobius"/>
    </source>
</evidence>